<name>A0A151LFX7_9APIC</name>
<dbReference type="VEuPathDB" id="PlasmoDB:PGABG01_1204400"/>
<evidence type="ECO:0000256" key="1">
    <source>
        <dbReference type="ARBA" id="ARBA00022441"/>
    </source>
</evidence>
<dbReference type="EMBL" id="LVLB01000013">
    <property type="protein sequence ID" value="KYN97870.1"/>
    <property type="molecule type" value="Genomic_DNA"/>
</dbReference>
<dbReference type="RefSeq" id="XP_018640509.1">
    <property type="nucleotide sequence ID" value="XM_018786644.1"/>
</dbReference>
<dbReference type="Pfam" id="PF24681">
    <property type="entry name" value="Kelch_KLHDC2_KLHL20_DRC7"/>
    <property type="match status" value="1"/>
</dbReference>
<reference evidence="4 5" key="1">
    <citation type="journal article" date="2016" name="Nat. Commun.">
        <title>Genomes of cryptic chimpanzee Plasmodium species reveal key evolutionary events leading to human malaria.</title>
        <authorList>
            <person name="Sundararaman S.A."/>
            <person name="Plenderleith L.J."/>
            <person name="Liu W."/>
            <person name="Loy D.E."/>
            <person name="Learn G.H."/>
            <person name="Li Y."/>
            <person name="Shaw K.S."/>
            <person name="Ayouba A."/>
            <person name="Peeters M."/>
            <person name="Speede S."/>
            <person name="Shaw G.M."/>
            <person name="Bushman F.D."/>
            <person name="Brisson D."/>
            <person name="Rayner J.C."/>
            <person name="Sharp P.M."/>
            <person name="Hahn B.H."/>
        </authorList>
    </citation>
    <scope>NUCLEOTIDE SEQUENCE [LARGE SCALE GENOMIC DNA]</scope>
    <source>
        <strain evidence="4 5">SY75</strain>
    </source>
</reference>
<dbReference type="InterPro" id="IPR011043">
    <property type="entry name" value="Gal_Oxase/kelch_b-propeller"/>
</dbReference>
<dbReference type="VEuPathDB" id="PlasmoDB:PGSY75_1205400"/>
<accession>A0A151LFX7</accession>
<dbReference type="PANTHER" id="PTHR46228:SF2">
    <property type="entry name" value="KELCH REPEAT PROTEIN (AFU_ORTHOLOGUE AFUA_4G14350)"/>
    <property type="match status" value="1"/>
</dbReference>
<dbReference type="SUPFAM" id="SSF117281">
    <property type="entry name" value="Kelch motif"/>
    <property type="match status" value="1"/>
</dbReference>
<gene>
    <name evidence="4" type="ORF">PGSY75_1205400</name>
</gene>
<keyword evidence="1" id="KW-0880">Kelch repeat</keyword>
<dbReference type="Proteomes" id="UP000076004">
    <property type="component" value="Chromosome 12"/>
</dbReference>
<keyword evidence="2" id="KW-0677">Repeat</keyword>
<organism evidence="4 5">
    <name type="scientific">Plasmodium gaboni</name>
    <dbReference type="NCBI Taxonomy" id="647221"/>
    <lineage>
        <taxon>Eukaryota</taxon>
        <taxon>Sar</taxon>
        <taxon>Alveolata</taxon>
        <taxon>Apicomplexa</taxon>
        <taxon>Aconoidasida</taxon>
        <taxon>Haemosporida</taxon>
        <taxon>Plasmodiidae</taxon>
        <taxon>Plasmodium</taxon>
        <taxon>Plasmodium (Laverania)</taxon>
    </lineage>
</organism>
<dbReference type="KEGG" id="pgab:PGSY75_1205400"/>
<evidence type="ECO:0000256" key="3">
    <source>
        <dbReference type="SAM" id="MobiDB-lite"/>
    </source>
</evidence>
<sequence length="1069" mass="126326">MNIINYLYQKSKNIYNRNINLYNYNNIENENLISNFVDVTNNSNLCYSKESSSQSSIFMNKNDHIYRNKKNKKKNKIKNNKDQSIIDNDSMSNNSSSNNYCGDFYNNNIMNNYNDVIIKKKYYKGDETSVTYNINKKKEKNKMKGKYYNDNISVNVNININNYDIKLKYDDKNKYKNNNIKNNLNFTKCSSNNNNNTYDNQGGKNNVYEFNIDNIGFDSKVYKNRCDGVCVLNDNIYIFDKIKKCIYLYTPYNNVWYIFLNIYEEMSLRKNTLLSISNCDIKNDLNENINKSYYKYHNNISFINYTDMVYLNNSLFIISSNAHFMNICKINVYNMNTLFSTIVVDTFSDEMNNFQTFFNLIKRNSDVKSDKTTINKKKNTKKEKKELDIFDDKKIYKCDNNDTDNYNDNYNDNDNDNKRNEYINKHKNIDNYTNKCFTYDDHKNISKDISFDDYKNIQNDLYSDKNGRTNNFYDQSGYNNNNNISKNESRVLHENMKKMNQDECTESSQFYFNSKSEYNNNYVEYVNGMSEIYEFLQNEKNNFFKKKKRIIKARDYFSICSVNEDCYSLIYLFGGKGNTIKNKDEYIDVIYNDLYLYDFYNNKWVELYPFKQNEKNKKNINFELINNNSLVDDIYIKKRNDNLLLDIDKNLNTCNEKKSYSDDICDDIFDEQKNYDNFSLFSCNNILPNNCEENNDSSNVPNKGLGKNTFDQITTTVGTIGTISSTNFGNDNVESVGELADVRGSFDNVICSSSTTYIKNSEQKKDNNYKMNHHMDSLLNNSINNNNIINNYPTEDVYNLICDSSDNLDFKHINNNKCEKSDVNMYPNDTHNKNHNKCNILKNEKTNIYHERNDFLCFNCLNNKKCTYICDIIKNDIKIKSIEWLGKRAGHSCVYYKSNLYIFGGIDFYSFNSNKINLNFCNNLFIYNIETNKCFEIIGKGEIPEKRYRHSCVLINDYMFIIGGECKNSSLPKYDIYFYDFSNSVWTEILINSKIGSNSLYKTVWLENFGSIYLFGSSIIRLTKKDFQYLPYNKKKKKQQGIHTNKKDYSAKNYFLSKSTFVKKTDIFQ</sequence>
<dbReference type="InterPro" id="IPR015915">
    <property type="entry name" value="Kelch-typ_b-propeller"/>
</dbReference>
<dbReference type="PANTHER" id="PTHR46228">
    <property type="entry name" value="KELCH DOMAIN-CONTAINING PROTEIN"/>
    <property type="match status" value="1"/>
</dbReference>
<evidence type="ECO:0000313" key="5">
    <source>
        <dbReference type="Proteomes" id="UP000076004"/>
    </source>
</evidence>
<dbReference type="GeneID" id="29777233"/>
<dbReference type="Gene3D" id="2.120.10.80">
    <property type="entry name" value="Kelch-type beta propeller"/>
    <property type="match status" value="2"/>
</dbReference>
<evidence type="ECO:0000313" key="4">
    <source>
        <dbReference type="EMBL" id="KYN97870.1"/>
    </source>
</evidence>
<evidence type="ECO:0008006" key="6">
    <source>
        <dbReference type="Google" id="ProtNLM"/>
    </source>
</evidence>
<feature type="region of interest" description="Disordered" evidence="3">
    <location>
        <begin position="68"/>
        <end position="91"/>
    </location>
</feature>
<feature type="compositionally biased region" description="Basic residues" evidence="3">
    <location>
        <begin position="68"/>
        <end position="78"/>
    </location>
</feature>
<dbReference type="SUPFAM" id="SSF50965">
    <property type="entry name" value="Galactose oxidase, central domain"/>
    <property type="match status" value="1"/>
</dbReference>
<comment type="caution">
    <text evidence="4">The sequence shown here is derived from an EMBL/GenBank/DDBJ whole genome shotgun (WGS) entry which is preliminary data.</text>
</comment>
<dbReference type="AlphaFoldDB" id="A0A151LFX7"/>
<evidence type="ECO:0000256" key="2">
    <source>
        <dbReference type="ARBA" id="ARBA00022737"/>
    </source>
</evidence>
<proteinExistence type="predicted"/>
<protein>
    <recommendedName>
        <fullName evidence="6">Kelch domain-containing protein</fullName>
    </recommendedName>
</protein>